<accession>A0A5B0WQ61</accession>
<gene>
    <name evidence="1" type="ORF">F0M18_17180</name>
</gene>
<dbReference type="Proteomes" id="UP000323708">
    <property type="component" value="Unassembled WGS sequence"/>
</dbReference>
<dbReference type="InterPro" id="IPR027417">
    <property type="entry name" value="P-loop_NTPase"/>
</dbReference>
<evidence type="ECO:0000313" key="2">
    <source>
        <dbReference type="Proteomes" id="UP000323708"/>
    </source>
</evidence>
<comment type="caution">
    <text evidence="1">The sequence shown here is derived from an EMBL/GenBank/DDBJ whole genome shotgun (WGS) entry which is preliminary data.</text>
</comment>
<reference evidence="1 2" key="1">
    <citation type="submission" date="2019-09" db="EMBL/GenBank/DDBJ databases">
        <authorList>
            <person name="Chen X.-Y."/>
        </authorList>
    </citation>
    <scope>NUCLEOTIDE SEQUENCE [LARGE SCALE GENOMIC DNA]</scope>
    <source>
        <strain evidence="1 2">NY5</strain>
    </source>
</reference>
<evidence type="ECO:0000313" key="1">
    <source>
        <dbReference type="EMBL" id="KAA1188936.1"/>
    </source>
</evidence>
<dbReference type="AlphaFoldDB" id="A0A5B0WQ61"/>
<dbReference type="GO" id="GO:0016301">
    <property type="term" value="F:kinase activity"/>
    <property type="evidence" value="ECO:0007669"/>
    <property type="project" value="UniProtKB-KW"/>
</dbReference>
<name>A0A5B0WQ61_9GAMM</name>
<dbReference type="Gene3D" id="3.40.50.300">
    <property type="entry name" value="P-loop containing nucleotide triphosphate hydrolases"/>
    <property type="match status" value="1"/>
</dbReference>
<protein>
    <submittedName>
        <fullName evidence="1">Thymidylate kinase</fullName>
    </submittedName>
</protein>
<keyword evidence="1" id="KW-0808">Transferase</keyword>
<proteinExistence type="predicted"/>
<keyword evidence="2" id="KW-1185">Reference proteome</keyword>
<dbReference type="SUPFAM" id="SSF52540">
    <property type="entry name" value="P-loop containing nucleoside triphosphate hydrolases"/>
    <property type="match status" value="1"/>
</dbReference>
<sequence>MAKSYAVTNMKAKPKFIIISGIDGSGKTTIIDAVKDRLEDKGVQSQYIWLRYNHIIIKPVHALCRLVGLSKRYDSIQGKVWRHEFYKSQSFCSIYIFLTWLDTWLGRFKITWRLRGINVDVVICDRWVNDILIDLAVDSRRDKFLESRWRDWFQRILPDNAQSFLITRHVEDVLGCRPECRDDPDFEFRQRAYRQLQESSPNLIVLSNDGSIEQAVNTLLDQLDDFDRRLA</sequence>
<dbReference type="EMBL" id="VTUX01000009">
    <property type="protein sequence ID" value="KAA1188936.1"/>
    <property type="molecule type" value="Genomic_DNA"/>
</dbReference>
<keyword evidence="1" id="KW-0418">Kinase</keyword>
<organism evidence="1 2">
    <name type="scientific">Pseudohalioglobus sediminis</name>
    <dbReference type="NCBI Taxonomy" id="2606449"/>
    <lineage>
        <taxon>Bacteria</taxon>
        <taxon>Pseudomonadati</taxon>
        <taxon>Pseudomonadota</taxon>
        <taxon>Gammaproteobacteria</taxon>
        <taxon>Cellvibrionales</taxon>
        <taxon>Halieaceae</taxon>
        <taxon>Pseudohalioglobus</taxon>
    </lineage>
</organism>